<proteinExistence type="predicted"/>
<evidence type="ECO:0000313" key="2">
    <source>
        <dbReference type="Proteomes" id="UP000215086"/>
    </source>
</evidence>
<accession>A0A286RLP1</accession>
<organism evidence="1 2">
    <name type="scientific">Thermogutta terrifontis</name>
    <dbReference type="NCBI Taxonomy" id="1331910"/>
    <lineage>
        <taxon>Bacteria</taxon>
        <taxon>Pseudomonadati</taxon>
        <taxon>Planctomycetota</taxon>
        <taxon>Planctomycetia</taxon>
        <taxon>Pirellulales</taxon>
        <taxon>Thermoguttaceae</taxon>
        <taxon>Thermogutta</taxon>
    </lineage>
</organism>
<dbReference type="AlphaFoldDB" id="A0A286RLP1"/>
<sequence>MPSSSPWANSGINVEKLANKSFALESPPFTGINRSILYS</sequence>
<gene>
    <name evidence="1" type="ORF">THTE_4275</name>
</gene>
<name>A0A286RLP1_9BACT</name>
<keyword evidence="2" id="KW-1185">Reference proteome</keyword>
<protein>
    <submittedName>
        <fullName evidence="1">Uncharacterized protein</fullName>
    </submittedName>
</protein>
<dbReference type="Proteomes" id="UP000215086">
    <property type="component" value="Chromosome"/>
</dbReference>
<evidence type="ECO:0000313" key="1">
    <source>
        <dbReference type="EMBL" id="ASV76876.1"/>
    </source>
</evidence>
<reference evidence="1 2" key="1">
    <citation type="journal article" name="Front. Microbiol.">
        <title>Sugar Metabolism of the First Thermophilic Planctomycete Thermogutta terrifontis: Comparative Genomic and Transcriptomic Approaches.</title>
        <authorList>
            <person name="Elcheninov A.G."/>
            <person name="Menzel P."/>
            <person name="Gudbergsdottir S.R."/>
            <person name="Slesarev A.I."/>
            <person name="Kadnikov V.V."/>
            <person name="Krogh A."/>
            <person name="Bonch-Osmolovskaya E.A."/>
            <person name="Peng X."/>
            <person name="Kublanov I.V."/>
        </authorList>
    </citation>
    <scope>NUCLEOTIDE SEQUENCE [LARGE SCALE GENOMIC DNA]</scope>
    <source>
        <strain evidence="1 2">R1</strain>
    </source>
</reference>
<dbReference type="KEGG" id="ttf:THTE_4275"/>
<dbReference type="EMBL" id="CP018477">
    <property type="protein sequence ID" value="ASV76876.1"/>
    <property type="molecule type" value="Genomic_DNA"/>
</dbReference>